<comment type="caution">
    <text evidence="1">The sequence shown here is derived from an EMBL/GenBank/DDBJ whole genome shotgun (WGS) entry which is preliminary data.</text>
</comment>
<dbReference type="RefSeq" id="WP_160364976.1">
    <property type="nucleotide sequence ID" value="NZ_JACEIB010000001.1"/>
</dbReference>
<evidence type="ECO:0000313" key="2">
    <source>
        <dbReference type="Proteomes" id="UP000570166"/>
    </source>
</evidence>
<sequence>MSVTSEFYLARAAECAREAEATVLTNVRERCLRSQEAWLAMANRLRKGERLRDEAAAEKALKVEAN</sequence>
<dbReference type="Proteomes" id="UP000570166">
    <property type="component" value="Unassembled WGS sequence"/>
</dbReference>
<reference evidence="1 2" key="1">
    <citation type="submission" date="2020-07" db="EMBL/GenBank/DDBJ databases">
        <authorList>
            <person name="Sun Q."/>
        </authorList>
    </citation>
    <scope>NUCLEOTIDE SEQUENCE [LARGE SCALE GENOMIC DNA]</scope>
    <source>
        <strain evidence="1 2">CGMCC 1.13654</strain>
    </source>
</reference>
<name>A0A838L0N2_9SPHN</name>
<protein>
    <submittedName>
        <fullName evidence="1">Uncharacterized protein</fullName>
    </submittedName>
</protein>
<evidence type="ECO:0000313" key="1">
    <source>
        <dbReference type="EMBL" id="MBA2932901.1"/>
    </source>
</evidence>
<gene>
    <name evidence="1" type="ORF">HZF05_02210</name>
</gene>
<proteinExistence type="predicted"/>
<organism evidence="1 2">
    <name type="scientific">Sphingomonas chungangi</name>
    <dbReference type="NCBI Taxonomy" id="2683589"/>
    <lineage>
        <taxon>Bacteria</taxon>
        <taxon>Pseudomonadati</taxon>
        <taxon>Pseudomonadota</taxon>
        <taxon>Alphaproteobacteria</taxon>
        <taxon>Sphingomonadales</taxon>
        <taxon>Sphingomonadaceae</taxon>
        <taxon>Sphingomonas</taxon>
    </lineage>
</organism>
<dbReference type="AlphaFoldDB" id="A0A838L0N2"/>
<keyword evidence="2" id="KW-1185">Reference proteome</keyword>
<dbReference type="EMBL" id="JACEIB010000001">
    <property type="protein sequence ID" value="MBA2932901.1"/>
    <property type="molecule type" value="Genomic_DNA"/>
</dbReference>
<accession>A0A838L0N2</accession>